<dbReference type="SUPFAM" id="SSF50494">
    <property type="entry name" value="Trypsin-like serine proteases"/>
    <property type="match status" value="2"/>
</dbReference>
<evidence type="ECO:0000259" key="2">
    <source>
        <dbReference type="PROSITE" id="PS50240"/>
    </source>
</evidence>
<dbReference type="InterPro" id="IPR001314">
    <property type="entry name" value="Peptidase_S1A"/>
</dbReference>
<dbReference type="PANTHER" id="PTHR24253:SF153">
    <property type="entry name" value="SERINE PROTEASE HEPSIN"/>
    <property type="match status" value="1"/>
</dbReference>
<dbReference type="AlphaFoldDB" id="A0A915DK26"/>
<dbReference type="Proteomes" id="UP000887574">
    <property type="component" value="Unplaced"/>
</dbReference>
<sequence length="525" mass="58479">MKHHHILDIALLELAEPLIFNKTIQPICLPKSFSEIYHSVAFVAGWGHDYDETPPETAQDNWVNIDTLKECLDLSQHIHNYNSTYRICSDASTGELSMEIAKLVTLSPIKRPLKYYSRNPSIIAPFLEPVNNDTQLPNATPDKIIKSLAKKKMKESLKKVMSLTAHQAAVEDHLAVGSFTQNMVRAKRCSSFSQPNERLNHQNECLQCNVQAEVSAEELDRQMRITLQDLLAPKPHLERPVAPQISLSLANSNFVRSQPTRLLSSLSQKECQSNCQWSNISEGDYPWLVSMIVKVGAGMWSRACGGSVVSKRHILTARHCLPESQEDLVSFRIVAGKVTVYGTPEVEQNIALEISKTFGASQAIDLQQNNSTNIWMGSDVNETPPETAQDNWVPIDTLKECENYSHLPNFNSTYRICADGFNRGVEHGDSGGPLMVEKQGRWWQIGAVSEGNSGVPSVPQDRWDVYARVSTGCDWMSQVTNNEVKCIDFTLQVRHSPNFCAGLGSRLRVGGAAEADIRYSSVEVG</sequence>
<dbReference type="PANTHER" id="PTHR24253">
    <property type="entry name" value="TRANSMEMBRANE PROTEASE SERINE"/>
    <property type="match status" value="1"/>
</dbReference>
<evidence type="ECO:0000313" key="4">
    <source>
        <dbReference type="WBParaSite" id="jg20372"/>
    </source>
</evidence>
<dbReference type="InterPro" id="IPR043504">
    <property type="entry name" value="Peptidase_S1_PA_chymotrypsin"/>
</dbReference>
<dbReference type="InterPro" id="IPR001254">
    <property type="entry name" value="Trypsin_dom"/>
</dbReference>
<evidence type="ECO:0000256" key="1">
    <source>
        <dbReference type="ARBA" id="ARBA00023157"/>
    </source>
</evidence>
<dbReference type="InterPro" id="IPR033116">
    <property type="entry name" value="TRYPSIN_SER"/>
</dbReference>
<dbReference type="PROSITE" id="PS00135">
    <property type="entry name" value="TRYPSIN_SER"/>
    <property type="match status" value="1"/>
</dbReference>
<accession>A0A915DK26</accession>
<name>A0A915DK26_9BILA</name>
<keyword evidence="1" id="KW-1015">Disulfide bond</keyword>
<dbReference type="GO" id="GO:0004252">
    <property type="term" value="F:serine-type endopeptidase activity"/>
    <property type="evidence" value="ECO:0007669"/>
    <property type="project" value="InterPro"/>
</dbReference>
<proteinExistence type="predicted"/>
<feature type="domain" description="Peptidase S1" evidence="2">
    <location>
        <begin position="262"/>
        <end position="481"/>
    </location>
</feature>
<dbReference type="WBParaSite" id="jg20372">
    <property type="protein sequence ID" value="jg20372"/>
    <property type="gene ID" value="jg20372"/>
</dbReference>
<dbReference type="SMART" id="SM00020">
    <property type="entry name" value="Tryp_SPc"/>
    <property type="match status" value="1"/>
</dbReference>
<organism evidence="3 4">
    <name type="scientific">Ditylenchus dipsaci</name>
    <dbReference type="NCBI Taxonomy" id="166011"/>
    <lineage>
        <taxon>Eukaryota</taxon>
        <taxon>Metazoa</taxon>
        <taxon>Ecdysozoa</taxon>
        <taxon>Nematoda</taxon>
        <taxon>Chromadorea</taxon>
        <taxon>Rhabditida</taxon>
        <taxon>Tylenchina</taxon>
        <taxon>Tylenchomorpha</taxon>
        <taxon>Sphaerularioidea</taxon>
        <taxon>Anguinidae</taxon>
        <taxon>Anguininae</taxon>
        <taxon>Ditylenchus</taxon>
    </lineage>
</organism>
<reference evidence="4" key="1">
    <citation type="submission" date="2022-11" db="UniProtKB">
        <authorList>
            <consortium name="WormBaseParasite"/>
        </authorList>
    </citation>
    <scope>IDENTIFICATION</scope>
</reference>
<dbReference type="GO" id="GO:0006508">
    <property type="term" value="P:proteolysis"/>
    <property type="evidence" value="ECO:0007669"/>
    <property type="project" value="InterPro"/>
</dbReference>
<dbReference type="InterPro" id="IPR009003">
    <property type="entry name" value="Peptidase_S1_PA"/>
</dbReference>
<protein>
    <submittedName>
        <fullName evidence="4">Peptidase S1 domain-containing protein</fullName>
    </submittedName>
</protein>
<dbReference type="Pfam" id="PF00089">
    <property type="entry name" value="Trypsin"/>
    <property type="match status" value="2"/>
</dbReference>
<dbReference type="Gene3D" id="2.40.10.10">
    <property type="entry name" value="Trypsin-like serine proteases"/>
    <property type="match status" value="3"/>
</dbReference>
<dbReference type="PRINTS" id="PR00722">
    <property type="entry name" value="CHYMOTRYPSIN"/>
</dbReference>
<evidence type="ECO:0000313" key="3">
    <source>
        <dbReference type="Proteomes" id="UP000887574"/>
    </source>
</evidence>
<dbReference type="PROSITE" id="PS50240">
    <property type="entry name" value="TRYPSIN_DOM"/>
    <property type="match status" value="1"/>
</dbReference>
<keyword evidence="3" id="KW-1185">Reference proteome</keyword>